<dbReference type="EMBL" id="MN740514">
    <property type="protein sequence ID" value="QHU30724.1"/>
    <property type="molecule type" value="Genomic_DNA"/>
</dbReference>
<proteinExistence type="predicted"/>
<dbReference type="AlphaFoldDB" id="A0A6C0LMD7"/>
<accession>A0A6C0LMD7</accession>
<evidence type="ECO:0000313" key="1">
    <source>
        <dbReference type="EMBL" id="QHU30724.1"/>
    </source>
</evidence>
<reference evidence="1" key="1">
    <citation type="journal article" date="2020" name="Nature">
        <title>Giant virus diversity and host interactions through global metagenomics.</title>
        <authorList>
            <person name="Schulz F."/>
            <person name="Roux S."/>
            <person name="Paez-Espino D."/>
            <person name="Jungbluth S."/>
            <person name="Walsh D.A."/>
            <person name="Denef V.J."/>
            <person name="McMahon K.D."/>
            <person name="Konstantinidis K.T."/>
            <person name="Eloe-Fadrosh E.A."/>
            <person name="Kyrpides N.C."/>
            <person name="Woyke T."/>
        </authorList>
    </citation>
    <scope>NUCLEOTIDE SEQUENCE</scope>
    <source>
        <strain evidence="1">GVMAG-M-3300027833-19</strain>
    </source>
</reference>
<sequence length="240" mass="25577">MSTNTVGTTSMQYSSFTQRSWIASVNSKRDIAIDTLKNQLSTKYAELSWSSNSAVDLSISAPPADPDAPAQDAQLKFPFSVAGITPVVDANGLFTNGCASVYTPPGSDVHFDFVQNSDGQTAGYENIRYLSSVPQLCEIELEVVLASGSTVAPHTLFASIYTNGKADNDAVGNTLPGTFVRTVVNTDSDVAEAMSATALFKHRMVLSQNNKVKAIVWKSDSNNGSSVECFGCRLSVKTLP</sequence>
<organism evidence="1">
    <name type="scientific">viral metagenome</name>
    <dbReference type="NCBI Taxonomy" id="1070528"/>
    <lineage>
        <taxon>unclassified sequences</taxon>
        <taxon>metagenomes</taxon>
        <taxon>organismal metagenomes</taxon>
    </lineage>
</organism>
<name>A0A6C0LMD7_9ZZZZ</name>
<protein>
    <submittedName>
        <fullName evidence="1">Uncharacterized protein</fullName>
    </submittedName>
</protein>